<evidence type="ECO:0000256" key="2">
    <source>
        <dbReference type="ARBA" id="ARBA00005876"/>
    </source>
</evidence>
<keyword evidence="12" id="KW-0406">Ion transport</keyword>
<dbReference type="OrthoDB" id="5912413at2759"/>
<feature type="transmembrane region" description="Helical" evidence="18">
    <location>
        <begin position="66"/>
        <end position="88"/>
    </location>
</feature>
<keyword evidence="8" id="KW-0630">Potassium</keyword>
<evidence type="ECO:0000256" key="5">
    <source>
        <dbReference type="ARBA" id="ARBA00022538"/>
    </source>
</evidence>
<evidence type="ECO:0000256" key="12">
    <source>
        <dbReference type="ARBA" id="ARBA00023065"/>
    </source>
</evidence>
<comment type="subcellular location">
    <subcellularLocation>
        <location evidence="1">Cell membrane</location>
        <topology evidence="1">Single-pass type II membrane protein</topology>
    </subcellularLocation>
</comment>
<keyword evidence="5" id="KW-0633">Potassium transport</keyword>
<evidence type="ECO:0000256" key="9">
    <source>
        <dbReference type="ARBA" id="ARBA00022968"/>
    </source>
</evidence>
<dbReference type="GO" id="GO:0001671">
    <property type="term" value="F:ATPase activator activity"/>
    <property type="evidence" value="ECO:0007669"/>
    <property type="project" value="UniProtKB-ARBA"/>
</dbReference>
<dbReference type="InterPro" id="IPR000402">
    <property type="entry name" value="Na/K_ATPase_sub_beta"/>
</dbReference>
<keyword evidence="3" id="KW-0813">Transport</keyword>
<evidence type="ECO:0000256" key="4">
    <source>
        <dbReference type="ARBA" id="ARBA00022475"/>
    </source>
</evidence>
<dbReference type="GO" id="GO:0006883">
    <property type="term" value="P:intracellular sodium ion homeostasis"/>
    <property type="evidence" value="ECO:0007669"/>
    <property type="project" value="TreeGrafter"/>
</dbReference>
<dbReference type="GO" id="GO:1990573">
    <property type="term" value="P:potassium ion import across plasma membrane"/>
    <property type="evidence" value="ECO:0007669"/>
    <property type="project" value="TreeGrafter"/>
</dbReference>
<name>A0A6G0TLZ9_APHGL</name>
<keyword evidence="14" id="KW-1015">Disulfide bond</keyword>
<dbReference type="EMBL" id="VYZN01000026">
    <property type="protein sequence ID" value="KAE9535230.1"/>
    <property type="molecule type" value="Genomic_DNA"/>
</dbReference>
<sequence>MVKHNTDTNGIGYEWEYAKVKDDRTIWQKIIMGIYNPSSHEFLGRSAKSWGEYIIIMRISLMLRNIVIGGILLFYAVFYSSLACMFGICMKVLLSTLNDHTPHFTLTNSIIGTNPGLGFRPMSPNVEDGSLIYYAADNATNVEAWTNELDKFLAVYKNKTLLPDKGNNQQKCGYNMPPQKDKVCEVSLANMGPCSSEYKYQYPKAQPCVFIKLNKIFDWEPEFYNNKTDIPADMPQELKDKIAQRMKHELFTIWVTCDGEAPADKDNIGPLKLYPQDGFPGYYYPYRNKRDYLSPLIAIHFLNPKRHTLINVECRAWAKNIFYKRSLQNREGSVHFELMID</sequence>
<dbReference type="GO" id="GO:0036376">
    <property type="term" value="P:sodium ion export across plasma membrane"/>
    <property type="evidence" value="ECO:0007669"/>
    <property type="project" value="TreeGrafter"/>
</dbReference>
<accession>A0A6G0TLZ9</accession>
<evidence type="ECO:0000256" key="13">
    <source>
        <dbReference type="ARBA" id="ARBA00023136"/>
    </source>
</evidence>
<protein>
    <recommendedName>
        <fullName evidence="21">Sodium/potassium-transporting ATPase subunit beta</fullName>
    </recommendedName>
</protein>
<evidence type="ECO:0000256" key="14">
    <source>
        <dbReference type="ARBA" id="ARBA00023157"/>
    </source>
</evidence>
<evidence type="ECO:0000256" key="17">
    <source>
        <dbReference type="ARBA" id="ARBA00025540"/>
    </source>
</evidence>
<dbReference type="Pfam" id="PF00287">
    <property type="entry name" value="Na_K-ATPase"/>
    <property type="match status" value="1"/>
</dbReference>
<evidence type="ECO:0000256" key="16">
    <source>
        <dbReference type="ARBA" id="ARBA00023201"/>
    </source>
</evidence>
<evidence type="ECO:0000256" key="6">
    <source>
        <dbReference type="ARBA" id="ARBA00022607"/>
    </source>
</evidence>
<keyword evidence="13 18" id="KW-0472">Membrane</keyword>
<evidence type="ECO:0000256" key="10">
    <source>
        <dbReference type="ARBA" id="ARBA00022989"/>
    </source>
</evidence>
<keyword evidence="10 18" id="KW-1133">Transmembrane helix</keyword>
<evidence type="ECO:0000313" key="20">
    <source>
        <dbReference type="Proteomes" id="UP000475862"/>
    </source>
</evidence>
<dbReference type="GO" id="GO:0030007">
    <property type="term" value="P:intracellular potassium ion homeostasis"/>
    <property type="evidence" value="ECO:0007669"/>
    <property type="project" value="TreeGrafter"/>
</dbReference>
<proteinExistence type="inferred from homology"/>
<evidence type="ECO:0000256" key="8">
    <source>
        <dbReference type="ARBA" id="ARBA00022958"/>
    </source>
</evidence>
<reference evidence="19 20" key="1">
    <citation type="submission" date="2019-08" db="EMBL/GenBank/DDBJ databases">
        <title>The genome of the soybean aphid Biotype 1, its phylome, world population structure and adaptation to the North American continent.</title>
        <authorList>
            <person name="Giordano R."/>
            <person name="Donthu R.K."/>
            <person name="Hernandez A.G."/>
            <person name="Wright C.L."/>
            <person name="Zimin A.V."/>
        </authorList>
    </citation>
    <scope>NUCLEOTIDE SEQUENCE [LARGE SCALE GENOMIC DNA]</scope>
    <source>
        <tissue evidence="19">Whole aphids</tissue>
    </source>
</reference>
<evidence type="ECO:0000313" key="19">
    <source>
        <dbReference type="EMBL" id="KAE9535230.1"/>
    </source>
</evidence>
<keyword evidence="7 18" id="KW-0812">Transmembrane</keyword>
<keyword evidence="16" id="KW-0739">Sodium transport</keyword>
<evidence type="ECO:0000256" key="15">
    <source>
        <dbReference type="ARBA" id="ARBA00023180"/>
    </source>
</evidence>
<dbReference type="FunFam" id="2.60.40.1660:FF:000004">
    <property type="entry name" value="sodium/potassium-transporting ATPase subunit beta-2"/>
    <property type="match status" value="1"/>
</dbReference>
<dbReference type="PANTHER" id="PTHR11523:SF31">
    <property type="entry name" value="AT04468P-RELATED"/>
    <property type="match status" value="1"/>
</dbReference>
<dbReference type="GO" id="GO:0005890">
    <property type="term" value="C:sodium:potassium-exchanging ATPase complex"/>
    <property type="evidence" value="ECO:0007669"/>
    <property type="project" value="InterPro"/>
</dbReference>
<evidence type="ECO:0000256" key="18">
    <source>
        <dbReference type="SAM" id="Phobius"/>
    </source>
</evidence>
<dbReference type="AlphaFoldDB" id="A0A6G0TLZ9"/>
<keyword evidence="11" id="KW-0915">Sodium</keyword>
<keyword evidence="20" id="KW-1185">Reference proteome</keyword>
<evidence type="ECO:0000256" key="1">
    <source>
        <dbReference type="ARBA" id="ARBA00004401"/>
    </source>
</evidence>
<organism evidence="19 20">
    <name type="scientific">Aphis glycines</name>
    <name type="common">Soybean aphid</name>
    <dbReference type="NCBI Taxonomy" id="307491"/>
    <lineage>
        <taxon>Eukaryota</taxon>
        <taxon>Metazoa</taxon>
        <taxon>Ecdysozoa</taxon>
        <taxon>Arthropoda</taxon>
        <taxon>Hexapoda</taxon>
        <taxon>Insecta</taxon>
        <taxon>Pterygota</taxon>
        <taxon>Neoptera</taxon>
        <taxon>Paraneoptera</taxon>
        <taxon>Hemiptera</taxon>
        <taxon>Sternorrhyncha</taxon>
        <taxon>Aphidomorpha</taxon>
        <taxon>Aphidoidea</taxon>
        <taxon>Aphididae</taxon>
        <taxon>Aphidini</taxon>
        <taxon>Aphis</taxon>
        <taxon>Aphis</taxon>
    </lineage>
</organism>
<dbReference type="InterPro" id="IPR038702">
    <property type="entry name" value="Na/K_ATPase_sub_beta_sf"/>
</dbReference>
<evidence type="ECO:0000256" key="7">
    <source>
        <dbReference type="ARBA" id="ARBA00022692"/>
    </source>
</evidence>
<dbReference type="Proteomes" id="UP000475862">
    <property type="component" value="Unassembled WGS sequence"/>
</dbReference>
<comment type="function">
    <text evidence="17">This is the non-catalytic component of the active enzyme, which catalyzes the hydrolysis of ATP coupled with the exchange of Na(+) and K(+) ions across the plasma membrane. The beta subunit regulates, through assembly of alpha/beta heterodimers, the number of sodium pumps transported to the plasma membrane.</text>
</comment>
<dbReference type="Gene3D" id="2.60.40.1660">
    <property type="entry name" value="Na, k-atpase alpha subunit"/>
    <property type="match status" value="1"/>
</dbReference>
<evidence type="ECO:0008006" key="21">
    <source>
        <dbReference type="Google" id="ProtNLM"/>
    </source>
</evidence>
<gene>
    <name evidence="19" type="ORF">AGLY_007963</name>
</gene>
<comment type="similarity">
    <text evidence="2">Belongs to the X(+)/potassium ATPases subunit beta family.</text>
</comment>
<comment type="caution">
    <text evidence="19">The sequence shown here is derived from an EMBL/GenBank/DDBJ whole genome shotgun (WGS) entry which is preliminary data.</text>
</comment>
<keyword evidence="9" id="KW-0735">Signal-anchor</keyword>
<evidence type="ECO:0000256" key="3">
    <source>
        <dbReference type="ARBA" id="ARBA00022448"/>
    </source>
</evidence>
<keyword evidence="6" id="KW-0740">Sodium/potassium transport</keyword>
<keyword evidence="15" id="KW-0325">Glycoprotein</keyword>
<dbReference type="PANTHER" id="PTHR11523">
    <property type="entry name" value="SODIUM/POTASSIUM-DEPENDENT ATPASE BETA SUBUNIT"/>
    <property type="match status" value="1"/>
</dbReference>
<evidence type="ECO:0000256" key="11">
    <source>
        <dbReference type="ARBA" id="ARBA00023053"/>
    </source>
</evidence>
<keyword evidence="4" id="KW-1003">Cell membrane</keyword>